<accession>A0A445N2I0</accession>
<dbReference type="EMBL" id="OJIN01000223">
    <property type="protein sequence ID" value="SPD75908.1"/>
    <property type="molecule type" value="Genomic_DNA"/>
</dbReference>
<evidence type="ECO:0000313" key="1">
    <source>
        <dbReference type="EMBL" id="SPD75908.1"/>
    </source>
</evidence>
<gene>
    <name evidence="1" type="ORF">PITCH_A780038</name>
</gene>
<dbReference type="AlphaFoldDB" id="A0A445N2I0"/>
<proteinExistence type="predicted"/>
<sequence length="93" mass="10947">MVKVCVFEYAGYFPLDFLRTAGFGFLGVLFFSRDTNDIYLCYTPFFNNINMILVDFLTLFKKQPAPDIFYVFRQDHIFAQIITVYNCHSDSLK</sequence>
<protein>
    <submittedName>
        <fullName evidence="1">Uncharacterized protein</fullName>
    </submittedName>
</protein>
<reference evidence="1" key="1">
    <citation type="submission" date="2018-01" db="EMBL/GenBank/DDBJ databases">
        <authorList>
            <person name="Regsiter A."/>
            <person name="William W."/>
        </authorList>
    </citation>
    <scope>NUCLEOTIDE SEQUENCE</scope>
    <source>
        <strain evidence="1">TRIP AH-1</strain>
    </source>
</reference>
<name>A0A445N2I0_9BACT</name>
<organism evidence="1">
    <name type="scientific">uncultured Desulfobacterium sp</name>
    <dbReference type="NCBI Taxonomy" id="201089"/>
    <lineage>
        <taxon>Bacteria</taxon>
        <taxon>Pseudomonadati</taxon>
        <taxon>Thermodesulfobacteriota</taxon>
        <taxon>Desulfobacteria</taxon>
        <taxon>Desulfobacterales</taxon>
        <taxon>Desulfobacteriaceae</taxon>
        <taxon>Desulfobacterium</taxon>
        <taxon>environmental samples</taxon>
    </lineage>
</organism>